<dbReference type="Gene3D" id="1.10.510.10">
    <property type="entry name" value="Transferase(Phosphotransferase) domain 1"/>
    <property type="match status" value="1"/>
</dbReference>
<feature type="domain" description="Protein kinase" evidence="2">
    <location>
        <begin position="121"/>
        <end position="427"/>
    </location>
</feature>
<protein>
    <recommendedName>
        <fullName evidence="2">Protein kinase domain-containing protein</fullName>
    </recommendedName>
</protein>
<dbReference type="GO" id="GO:0005524">
    <property type="term" value="F:ATP binding"/>
    <property type="evidence" value="ECO:0007669"/>
    <property type="project" value="InterPro"/>
</dbReference>
<dbReference type="KEGG" id="jcu:105650931"/>
<evidence type="ECO:0000313" key="4">
    <source>
        <dbReference type="Proteomes" id="UP000027138"/>
    </source>
</evidence>
<dbReference type="Pfam" id="PF07714">
    <property type="entry name" value="PK_Tyr_Ser-Thr"/>
    <property type="match status" value="1"/>
</dbReference>
<dbReference type="SUPFAM" id="SSF56112">
    <property type="entry name" value="Protein kinase-like (PK-like)"/>
    <property type="match status" value="1"/>
</dbReference>
<feature type="region of interest" description="Disordered" evidence="1">
    <location>
        <begin position="36"/>
        <end position="61"/>
    </location>
</feature>
<dbReference type="InterPro" id="IPR011009">
    <property type="entry name" value="Kinase-like_dom_sf"/>
</dbReference>
<dbReference type="Proteomes" id="UP000027138">
    <property type="component" value="Unassembled WGS sequence"/>
</dbReference>
<dbReference type="AlphaFoldDB" id="A0A067L7K9"/>
<reference evidence="3 4" key="1">
    <citation type="journal article" date="2014" name="PLoS ONE">
        <title>Global Analysis of Gene Expression Profiles in Physic Nut (Jatropha curcas L.) Seedlings Exposed to Salt Stress.</title>
        <authorList>
            <person name="Zhang L."/>
            <person name="Zhang C."/>
            <person name="Wu P."/>
            <person name="Chen Y."/>
            <person name="Li M."/>
            <person name="Jiang H."/>
            <person name="Wu G."/>
        </authorList>
    </citation>
    <scope>NUCLEOTIDE SEQUENCE [LARGE SCALE GENOMIC DNA]</scope>
    <source>
        <strain evidence="4">cv. GZQX0401</strain>
        <tissue evidence="3">Young leaves</tissue>
    </source>
</reference>
<dbReference type="InterPro" id="IPR000719">
    <property type="entry name" value="Prot_kinase_dom"/>
</dbReference>
<name>A0A067L7K9_JATCU</name>
<proteinExistence type="predicted"/>
<dbReference type="InterPro" id="IPR001245">
    <property type="entry name" value="Ser-Thr/Tyr_kinase_cat_dom"/>
</dbReference>
<sequence length="449" mass="50058">MPPPAAASTKNLYNIISLVPIILMCRSKKSTNIIQSLTPKSHHSKSPFKRNPSSLSSESSSTNYPSSSSINFFSSSFNTYSNPYSSSSIPSKKSLKTLKEASLPESPNIYNFIEICRATNNFLSKPFSSSSSSTSWRCQIRQKEVILTQRKFRHRDPIQLPELQQRLSTICRSHHSSLVKLLGATTSGNCIYLVYEYVHGANLATCLRNPQNRNYTILSNWLSRMQIATDIAHGLDYIHHCTDSGSGSGFVHNHIKCSSIIITEDPLNAKICHFGTAELCGEIDGSERRSRSLDRSDSKGKKIEGTRGYMSPEFQESGVVTQKSDVYAFGVVVLELVSGEEALRYVFDEGSGGFRRVSVIERAREVVGSGEGGGNRIRSWVDRRLKDSYPVEVAEKMVLIGLECAEEDPEKRPDMEQVAVRISKLYLESKNWAERIGMPIDFSVSMAPR</sequence>
<dbReference type="EMBL" id="KK914253">
    <property type="protein sequence ID" value="KDP44397.1"/>
    <property type="molecule type" value="Genomic_DNA"/>
</dbReference>
<evidence type="ECO:0000259" key="2">
    <source>
        <dbReference type="PROSITE" id="PS50011"/>
    </source>
</evidence>
<evidence type="ECO:0000313" key="3">
    <source>
        <dbReference type="EMBL" id="KDP44397.1"/>
    </source>
</evidence>
<evidence type="ECO:0000256" key="1">
    <source>
        <dbReference type="SAM" id="MobiDB-lite"/>
    </source>
</evidence>
<dbReference type="PROSITE" id="PS50011">
    <property type="entry name" value="PROTEIN_KINASE_DOM"/>
    <property type="match status" value="1"/>
</dbReference>
<gene>
    <name evidence="3" type="ORF">JCGZ_20077</name>
</gene>
<dbReference type="OrthoDB" id="4062651at2759"/>
<dbReference type="PANTHER" id="PTHR46863">
    <property type="entry name" value="OS09G0572100 PROTEIN"/>
    <property type="match status" value="1"/>
</dbReference>
<keyword evidence="4" id="KW-1185">Reference proteome</keyword>
<dbReference type="PANTHER" id="PTHR46863:SF2">
    <property type="entry name" value="LYSM DOMAIN RECEPTOR-LIKE KINASE 3"/>
    <property type="match status" value="1"/>
</dbReference>
<dbReference type="GO" id="GO:0004672">
    <property type="term" value="F:protein kinase activity"/>
    <property type="evidence" value="ECO:0007669"/>
    <property type="project" value="InterPro"/>
</dbReference>
<organism evidence="3 4">
    <name type="scientific">Jatropha curcas</name>
    <name type="common">Barbados nut</name>
    <dbReference type="NCBI Taxonomy" id="180498"/>
    <lineage>
        <taxon>Eukaryota</taxon>
        <taxon>Viridiplantae</taxon>
        <taxon>Streptophyta</taxon>
        <taxon>Embryophyta</taxon>
        <taxon>Tracheophyta</taxon>
        <taxon>Spermatophyta</taxon>
        <taxon>Magnoliopsida</taxon>
        <taxon>eudicotyledons</taxon>
        <taxon>Gunneridae</taxon>
        <taxon>Pentapetalae</taxon>
        <taxon>rosids</taxon>
        <taxon>fabids</taxon>
        <taxon>Malpighiales</taxon>
        <taxon>Euphorbiaceae</taxon>
        <taxon>Crotonoideae</taxon>
        <taxon>Jatropheae</taxon>
        <taxon>Jatropha</taxon>
    </lineage>
</organism>
<accession>A0A067L7K9</accession>
<dbReference type="Gene3D" id="3.30.200.20">
    <property type="entry name" value="Phosphorylase Kinase, domain 1"/>
    <property type="match status" value="1"/>
</dbReference>